<dbReference type="Proteomes" id="UP000198565">
    <property type="component" value="Unassembled WGS sequence"/>
</dbReference>
<dbReference type="AlphaFoldDB" id="A0A1I4MV70"/>
<name>A0A1I4MV70_9BACI</name>
<dbReference type="InterPro" id="IPR024096">
    <property type="entry name" value="NO_sig/Golgi_transp_ligand-bd"/>
</dbReference>
<dbReference type="STRING" id="334253.SAMN04487943_107119"/>
<evidence type="ECO:0000313" key="2">
    <source>
        <dbReference type="Proteomes" id="UP000198565"/>
    </source>
</evidence>
<dbReference type="InterPro" id="IPR019642">
    <property type="entry name" value="DUF2507"/>
</dbReference>
<dbReference type="OrthoDB" id="2965348at2"/>
<gene>
    <name evidence="1" type="ORF">SAMN04487943_107119</name>
</gene>
<dbReference type="Gene3D" id="3.30.1380.20">
    <property type="entry name" value="Trafficking protein particle complex subunit 3"/>
    <property type="match status" value="1"/>
</dbReference>
<evidence type="ECO:0008006" key="3">
    <source>
        <dbReference type="Google" id="ProtNLM"/>
    </source>
</evidence>
<organism evidence="1 2">
    <name type="scientific">Gracilibacillus orientalis</name>
    <dbReference type="NCBI Taxonomy" id="334253"/>
    <lineage>
        <taxon>Bacteria</taxon>
        <taxon>Bacillati</taxon>
        <taxon>Bacillota</taxon>
        <taxon>Bacilli</taxon>
        <taxon>Bacillales</taxon>
        <taxon>Bacillaceae</taxon>
        <taxon>Gracilibacillus</taxon>
    </lineage>
</organism>
<dbReference type="RefSeq" id="WP_091484196.1">
    <property type="nucleotide sequence ID" value="NZ_FOTR01000007.1"/>
</dbReference>
<dbReference type="Pfam" id="PF10702">
    <property type="entry name" value="DUF2507"/>
    <property type="match status" value="1"/>
</dbReference>
<protein>
    <recommendedName>
        <fullName evidence="3">DUF2507 domain-containing protein</fullName>
    </recommendedName>
</protein>
<dbReference type="SUPFAM" id="SSF111126">
    <property type="entry name" value="Ligand-binding domain in the NO signalling and Golgi transport"/>
    <property type="match status" value="1"/>
</dbReference>
<dbReference type="EMBL" id="FOTR01000007">
    <property type="protein sequence ID" value="SFM07202.1"/>
    <property type="molecule type" value="Genomic_DNA"/>
</dbReference>
<proteinExistence type="predicted"/>
<accession>A0A1I4MV70</accession>
<keyword evidence="2" id="KW-1185">Reference proteome</keyword>
<reference evidence="2" key="1">
    <citation type="submission" date="2016-10" db="EMBL/GenBank/DDBJ databases">
        <authorList>
            <person name="Varghese N."/>
            <person name="Submissions S."/>
        </authorList>
    </citation>
    <scope>NUCLEOTIDE SEQUENCE [LARGE SCALE GENOMIC DNA]</scope>
    <source>
        <strain evidence="2">CGMCC 1.4250</strain>
    </source>
</reference>
<sequence>MTNKKTNIATVLANLQTTSSGYDLIRYVGLPDMLGQESDLILYVMGKNLARQAECATTEEVKEFFQHVGWGELWLTQEKRRGFIYELGGNLIKARLQTLKEIDFQLEAGFLAETMYHISNKSCECVAEVNKDHVILHVLHN</sequence>
<evidence type="ECO:0000313" key="1">
    <source>
        <dbReference type="EMBL" id="SFM07202.1"/>
    </source>
</evidence>